<feature type="domain" description="Aminoglycoside phosphotransferase" evidence="3">
    <location>
        <begin position="27"/>
        <end position="243"/>
    </location>
</feature>
<dbReference type="InterPro" id="IPR002575">
    <property type="entry name" value="Aminoglycoside_PTrfase"/>
</dbReference>
<evidence type="ECO:0000256" key="2">
    <source>
        <dbReference type="ARBA" id="ARBA00022840"/>
    </source>
</evidence>
<evidence type="ECO:0000256" key="1">
    <source>
        <dbReference type="ARBA" id="ARBA00022741"/>
    </source>
</evidence>
<keyword evidence="4" id="KW-0808">Transferase</keyword>
<protein>
    <submittedName>
        <fullName evidence="4">Aminoglycoside phosphotransferase</fullName>
    </submittedName>
</protein>
<evidence type="ECO:0000313" key="5">
    <source>
        <dbReference type="Proteomes" id="UP000243679"/>
    </source>
</evidence>
<organism evidence="4 5">
    <name type="scientific">Candidatus Nitrosoglobus terrae</name>
    <dbReference type="NCBI Taxonomy" id="1630141"/>
    <lineage>
        <taxon>Bacteria</taxon>
        <taxon>Pseudomonadati</taxon>
        <taxon>Pseudomonadota</taxon>
        <taxon>Gammaproteobacteria</taxon>
        <taxon>Chromatiales</taxon>
        <taxon>Chromatiaceae</taxon>
        <taxon>Candidatus Nitrosoglobus</taxon>
    </lineage>
</organism>
<reference evidence="4 5" key="1">
    <citation type="journal article" date="2017" name="ISME J.">
        <title>An acid-tolerant ammonia-oxidizing ?-proteobacterium from soil.</title>
        <authorList>
            <person name="Hayatsu M."/>
            <person name="Tago K."/>
            <person name="Uchiyama I."/>
            <person name="Toyoda A."/>
            <person name="Wang Y."/>
            <person name="Shimomura Y."/>
            <person name="Okubo T."/>
            <person name="Kurisu F."/>
            <person name="Hirono Y."/>
            <person name="Nonaka K."/>
            <person name="Akiyama H."/>
            <person name="Itoh T."/>
            <person name="Takami H."/>
        </authorList>
    </citation>
    <scope>NUCLEOTIDE SEQUENCE [LARGE SCALE GENOMIC DNA]</scope>
    <source>
        <strain evidence="4 5">TAO100</strain>
    </source>
</reference>
<name>A0A1Q2SP70_9GAMM</name>
<keyword evidence="2" id="KW-0067">ATP-binding</keyword>
<keyword evidence="5" id="KW-1185">Reference proteome</keyword>
<dbReference type="PANTHER" id="PTHR33540">
    <property type="entry name" value="TRNA THREONYLCARBAMOYLADENOSINE BIOSYNTHESIS PROTEIN TSAE"/>
    <property type="match status" value="1"/>
</dbReference>
<dbReference type="Gene3D" id="3.90.1200.10">
    <property type="match status" value="1"/>
</dbReference>
<dbReference type="RefSeq" id="WP_331712986.1">
    <property type="nucleotide sequence ID" value="NZ_AP014836.1"/>
</dbReference>
<sequence length="327" mass="37518">MVSDLRAEALGQWLSRDLGLMNYQMTIASGDASFRRYFRLRRKDISLIVMDAPPERENPSAFIYLANELSKLGLNVPKVLAQDLAQGFLLLSDLGEHQYLNRLNSNSAQRLYGDALAALLILQSEGAGVLNLPLYTRDLLIKEMKLFGDWYLGQHLNVQIETALDNLFKILADSALDQPQVPVHRDYHSRNLMVTEKDNPGILDFQDAVKGPVTYDLVSLLRDCYIAWPQEKVVDWLYDYQQAAMRLKILVAVRPLEFMRWFDWMGVQRHLKAIGIFTRLNYRDGKSGYLKDIPRILSYLSIVANQYSELADLAELLRELPKPKVIE</sequence>
<dbReference type="Gene3D" id="3.30.200.20">
    <property type="entry name" value="Phosphorylase Kinase, domain 1"/>
    <property type="match status" value="1"/>
</dbReference>
<dbReference type="PANTHER" id="PTHR33540:SF1">
    <property type="entry name" value="N-ACETYLMURAMATE_N-ACETYLGLUCOSAMINE KINASE"/>
    <property type="match status" value="1"/>
</dbReference>
<evidence type="ECO:0000259" key="3">
    <source>
        <dbReference type="Pfam" id="PF01636"/>
    </source>
</evidence>
<dbReference type="GO" id="GO:0005524">
    <property type="term" value="F:ATP binding"/>
    <property type="evidence" value="ECO:0007669"/>
    <property type="project" value="UniProtKB-KW"/>
</dbReference>
<dbReference type="InterPro" id="IPR011009">
    <property type="entry name" value="Kinase-like_dom_sf"/>
</dbReference>
<evidence type="ECO:0000313" key="4">
    <source>
        <dbReference type="EMBL" id="BAW80921.1"/>
    </source>
</evidence>
<dbReference type="EMBL" id="AP014836">
    <property type="protein sequence ID" value="BAW80921.1"/>
    <property type="molecule type" value="Genomic_DNA"/>
</dbReference>
<accession>A0A1Q2SP70</accession>
<dbReference type="SUPFAM" id="SSF56112">
    <property type="entry name" value="Protein kinase-like (PK-like)"/>
    <property type="match status" value="1"/>
</dbReference>
<dbReference type="GO" id="GO:0016740">
    <property type="term" value="F:transferase activity"/>
    <property type="evidence" value="ECO:0007669"/>
    <property type="project" value="UniProtKB-KW"/>
</dbReference>
<dbReference type="KEGG" id="ntt:TAO_1551"/>
<dbReference type="Pfam" id="PF01636">
    <property type="entry name" value="APH"/>
    <property type="match status" value="1"/>
</dbReference>
<dbReference type="Proteomes" id="UP000243679">
    <property type="component" value="Chromosome"/>
</dbReference>
<gene>
    <name evidence="4" type="ORF">TAO_1551</name>
</gene>
<proteinExistence type="predicted"/>
<dbReference type="AlphaFoldDB" id="A0A1Q2SP70"/>
<keyword evidence="1" id="KW-0547">Nucleotide-binding</keyword>